<reference evidence="3 4" key="1">
    <citation type="submission" date="2013-02" db="EMBL/GenBank/DDBJ databases">
        <title>The Genome Annotation of Plasmodium falciparum MaliPS096_E11.</title>
        <authorList>
            <consortium name="The Broad Institute Genome Sequencing Platform"/>
            <consortium name="The Broad Institute Genome Sequencing Center for Infectious Disease"/>
            <person name="Neafsey D."/>
            <person name="Hoffman S."/>
            <person name="Volkman S."/>
            <person name="Rosenthal P."/>
            <person name="Walker B."/>
            <person name="Young S.K."/>
            <person name="Zeng Q."/>
            <person name="Gargeya S."/>
            <person name="Fitzgerald M."/>
            <person name="Haas B."/>
            <person name="Abouelleil A."/>
            <person name="Allen A.W."/>
            <person name="Alvarado L."/>
            <person name="Arachchi H.M."/>
            <person name="Berlin A.M."/>
            <person name="Chapman S.B."/>
            <person name="Gainer-Dewar J."/>
            <person name="Goldberg J."/>
            <person name="Griggs A."/>
            <person name="Gujja S."/>
            <person name="Hansen M."/>
            <person name="Howarth C."/>
            <person name="Imamovic A."/>
            <person name="Ireland A."/>
            <person name="Larimer J."/>
            <person name="McCowan C."/>
            <person name="Murphy C."/>
            <person name="Pearson M."/>
            <person name="Poon T.W."/>
            <person name="Priest M."/>
            <person name="Roberts A."/>
            <person name="Saif S."/>
            <person name="Shea T."/>
            <person name="Sisk P."/>
            <person name="Sykes S."/>
            <person name="Wortman J."/>
            <person name="Nusbaum C."/>
            <person name="Birren B."/>
        </authorList>
    </citation>
    <scope>NUCLEOTIDE SEQUENCE [LARGE SCALE GENOMIC DNA]</scope>
    <source>
        <strain evidence="3 4">MaliPS096_E11</strain>
    </source>
</reference>
<feature type="transmembrane region" description="Helical" evidence="1">
    <location>
        <begin position="288"/>
        <end position="313"/>
    </location>
</feature>
<keyword evidence="1" id="KW-0472">Membrane</keyword>
<evidence type="ECO:0000256" key="2">
    <source>
        <dbReference type="SAM" id="SignalP"/>
    </source>
</evidence>
<proteinExistence type="predicted"/>
<accession>A0A024WG63</accession>
<dbReference type="Proteomes" id="UP000030699">
    <property type="component" value="Unassembled WGS sequence"/>
</dbReference>
<feature type="signal peptide" evidence="2">
    <location>
        <begin position="1"/>
        <end position="21"/>
    </location>
</feature>
<evidence type="ECO:0000256" key="1">
    <source>
        <dbReference type="SAM" id="Phobius"/>
    </source>
</evidence>
<gene>
    <name evidence="3" type="ORF">PFMALIP_05749</name>
</gene>
<evidence type="ECO:0008006" key="5">
    <source>
        <dbReference type="Google" id="ProtNLM"/>
    </source>
</evidence>
<reference evidence="3 4" key="2">
    <citation type="submission" date="2013-02" db="EMBL/GenBank/DDBJ databases">
        <title>The Genome Sequence of Plasmodium falciparum MaliPS096_E11.</title>
        <authorList>
            <consortium name="The Broad Institute Genome Sequencing Platform"/>
            <consortium name="The Broad Institute Genome Sequencing Center for Infectious Disease"/>
            <person name="Neafsey D."/>
            <person name="Cheeseman I."/>
            <person name="Volkman S."/>
            <person name="Adams J."/>
            <person name="Walker B."/>
            <person name="Young S.K."/>
            <person name="Zeng Q."/>
            <person name="Gargeya S."/>
            <person name="Fitzgerald M."/>
            <person name="Haas B."/>
            <person name="Abouelleil A."/>
            <person name="Alvarado L."/>
            <person name="Arachchi H.M."/>
            <person name="Berlin A.M."/>
            <person name="Chapman S.B."/>
            <person name="Dewar J."/>
            <person name="Goldberg J."/>
            <person name="Griggs A."/>
            <person name="Gujja S."/>
            <person name="Hansen M."/>
            <person name="Howarth C."/>
            <person name="Imamovic A."/>
            <person name="Larimer J."/>
            <person name="McCowan C."/>
            <person name="Murphy C."/>
            <person name="Neiman D."/>
            <person name="Pearson M."/>
            <person name="Priest M."/>
            <person name="Roberts A."/>
            <person name="Saif S."/>
            <person name="Shea T."/>
            <person name="Sisk P."/>
            <person name="Sykes S."/>
            <person name="Wortman J."/>
            <person name="Nusbaum C."/>
            <person name="Birren B."/>
        </authorList>
    </citation>
    <scope>NUCLEOTIDE SEQUENCE [LARGE SCALE GENOMIC DNA]</scope>
    <source>
        <strain evidence="3 4">MaliPS096_E11</strain>
    </source>
</reference>
<dbReference type="NCBIfam" id="TIGR01477">
    <property type="entry name" value="RIFIN"/>
    <property type="match status" value="1"/>
</dbReference>
<dbReference type="AlphaFoldDB" id="A0A024WG63"/>
<sequence>MKIHYINILLFVLPLNILVNTRKNPSITQKIPITRLFCECELYAPANYDSDPEMKKVMEIFNKQTQQRFEEYDERIKTTRQKCKDQCDKDIKKIILRDKIEKKLTEKLGVLQTDITTEDIPTCFCEKSVADKTEKVCLQCGYGLGSVAPSVGLIGSLSVNVWKTGAFLAAAEKGTEAGIEAAIQGIKTEFVLNKLGGVGLEKLFTAKTFNKNTFFVQKILEEYYTMCKNGTVQDSIFDLFVTKYPDKEHMVIKSITASANNIALKAGNAAKTTEAAEIALANTASYNLYLSIAYSVIAIVVIVFVMFIIYLILRYRRKKKMKKKLQYIKLLEE</sequence>
<feature type="chain" id="PRO_5001540558" description="Surface antigen" evidence="2">
    <location>
        <begin position="22"/>
        <end position="333"/>
    </location>
</feature>
<organism evidence="3 4">
    <name type="scientific">Plasmodium falciparum MaliPS096_E11</name>
    <dbReference type="NCBI Taxonomy" id="1036727"/>
    <lineage>
        <taxon>Eukaryota</taxon>
        <taxon>Sar</taxon>
        <taxon>Alveolata</taxon>
        <taxon>Apicomplexa</taxon>
        <taxon>Aconoidasida</taxon>
        <taxon>Haemosporida</taxon>
        <taxon>Plasmodiidae</taxon>
        <taxon>Plasmodium</taxon>
        <taxon>Plasmodium (Laverania)</taxon>
    </lineage>
</organism>
<evidence type="ECO:0000313" key="3">
    <source>
        <dbReference type="EMBL" id="ETW46189.1"/>
    </source>
</evidence>
<name>A0A024WG63_PLAFA</name>
<dbReference type="Pfam" id="PF02009">
    <property type="entry name" value="RIFIN"/>
    <property type="match status" value="1"/>
</dbReference>
<keyword evidence="2" id="KW-0732">Signal</keyword>
<evidence type="ECO:0000313" key="4">
    <source>
        <dbReference type="Proteomes" id="UP000030699"/>
    </source>
</evidence>
<keyword evidence="1" id="KW-1133">Transmembrane helix</keyword>
<dbReference type="EMBL" id="KI925703">
    <property type="protein sequence ID" value="ETW46189.1"/>
    <property type="molecule type" value="Genomic_DNA"/>
</dbReference>
<protein>
    <recommendedName>
        <fullName evidence="5">Surface antigen</fullName>
    </recommendedName>
</protein>
<dbReference type="InterPro" id="IPR006373">
    <property type="entry name" value="VSA_Rifin"/>
</dbReference>
<keyword evidence="1" id="KW-0812">Transmembrane</keyword>